<evidence type="ECO:0000313" key="5">
    <source>
        <dbReference type="Proteomes" id="UP000230605"/>
    </source>
</evidence>
<reference evidence="4 6" key="2">
    <citation type="submission" date="2023-09" db="EMBL/GenBank/DDBJ databases">
        <title>Complete-Gapless Cercospora beticola genome.</title>
        <authorList>
            <person name="Wyatt N.A."/>
            <person name="Spanner R.E."/>
            <person name="Bolton M.D."/>
        </authorList>
    </citation>
    <scope>NUCLEOTIDE SEQUENCE [LARGE SCALE GENOMIC DNA]</scope>
    <source>
        <strain evidence="4">Cb09-40</strain>
    </source>
</reference>
<gene>
    <name evidence="3" type="ORF">CB0940_06402</name>
    <name evidence="4" type="ORF">RHO25_003648</name>
</gene>
<sequence>MVSTETIHGTFTVPILDDEIPLDPSMRPYMVPPMPKATTPLAFPLKDFRSQVFQTLSGGDYTPERAFLNTHGFTAVKHNSSFLNTGNISDTCSVQESYYPEIASLVKDVVGCKEVIVMNSAVRSGVPPENVKDYIPFKKAPWTKEEEKGMQKNESWHKVAPLQPIRLPHCDSTAMGGRQSLRFWQKELTDAAERYGVLKAEEEVEEKFGLSSTERGDQTEFENLYNDHENVKLGPRYAFYSIWRPLKPVTRDPLALIPWSEVQKNDDFVLWPYENRVPGYKGDWKKELAMLKVKPEALSKIGSEDKGLQFWYISEMQRDEVLFVTMFNTAGLGKGANQEVGCLHGSPDLGEAGYGEARESIEVKCMAFW</sequence>
<protein>
    <recommendedName>
        <fullName evidence="7">GA4 desaturase</fullName>
    </recommendedName>
</protein>
<dbReference type="OrthoDB" id="412788at2759"/>
<evidence type="ECO:0000256" key="1">
    <source>
        <dbReference type="ARBA" id="ARBA00023002"/>
    </source>
</evidence>
<keyword evidence="6" id="KW-1185">Reference proteome</keyword>
<dbReference type="PANTHER" id="PTHR34598">
    <property type="entry name" value="BLL6449 PROTEIN"/>
    <property type="match status" value="1"/>
</dbReference>
<evidence type="ECO:0000313" key="6">
    <source>
        <dbReference type="Proteomes" id="UP001302367"/>
    </source>
</evidence>
<dbReference type="PANTHER" id="PTHR34598:SF3">
    <property type="entry name" value="OXIDOREDUCTASE AN1597"/>
    <property type="match status" value="1"/>
</dbReference>
<dbReference type="Proteomes" id="UP001302367">
    <property type="component" value="Chromosome 2"/>
</dbReference>
<evidence type="ECO:0008006" key="7">
    <source>
        <dbReference type="Google" id="ProtNLM"/>
    </source>
</evidence>
<comment type="similarity">
    <text evidence="2">Belongs to the asaB hydroxylase/desaturase family.</text>
</comment>
<keyword evidence="1" id="KW-0560">Oxidoreductase</keyword>
<organism evidence="3 5">
    <name type="scientific">Cercospora beticola</name>
    <name type="common">Sugarbeet leaf spot fungus</name>
    <dbReference type="NCBI Taxonomy" id="122368"/>
    <lineage>
        <taxon>Eukaryota</taxon>
        <taxon>Fungi</taxon>
        <taxon>Dikarya</taxon>
        <taxon>Ascomycota</taxon>
        <taxon>Pezizomycotina</taxon>
        <taxon>Dothideomycetes</taxon>
        <taxon>Dothideomycetidae</taxon>
        <taxon>Mycosphaerellales</taxon>
        <taxon>Mycosphaerellaceae</taxon>
        <taxon>Cercospora</taxon>
    </lineage>
</organism>
<dbReference type="InterPro" id="IPR044053">
    <property type="entry name" value="AsaB-like"/>
</dbReference>
<evidence type="ECO:0000313" key="3">
    <source>
        <dbReference type="EMBL" id="PIA98475.1"/>
    </source>
</evidence>
<reference evidence="3 5" key="1">
    <citation type="submission" date="2015-10" db="EMBL/GenBank/DDBJ databases">
        <title>The cercosporin biosynthetic gene cluster was horizontally transferred to several fungal lineages and shown to be expanded in Cercospora beticola based on microsynteny with recipient genomes.</title>
        <authorList>
            <person name="De Jonge R."/>
            <person name="Ebert M.K."/>
            <person name="Suttle J.C."/>
            <person name="Jurick Ii W.M."/>
            <person name="Secor G.A."/>
            <person name="Thomma B.P."/>
            <person name="Van De Peer Y."/>
            <person name="Bolton M.D."/>
        </authorList>
    </citation>
    <scope>NUCLEOTIDE SEQUENCE [LARGE SCALE GENOMIC DNA]</scope>
    <source>
        <strain evidence="3 5">09-40</strain>
    </source>
</reference>
<dbReference type="NCBIfam" id="NF041278">
    <property type="entry name" value="CmcJ_NvfI_EfuI"/>
    <property type="match status" value="1"/>
</dbReference>
<evidence type="ECO:0000313" key="4">
    <source>
        <dbReference type="EMBL" id="WPA99034.1"/>
    </source>
</evidence>
<dbReference type="Proteomes" id="UP000230605">
    <property type="component" value="Chromosome 2"/>
</dbReference>
<name>A0A2G5I0Y8_CERBT</name>
<proteinExistence type="inferred from homology"/>
<accession>A0A2G5I0Y8</accession>
<dbReference type="EMBL" id="CP134185">
    <property type="protein sequence ID" value="WPA99034.1"/>
    <property type="molecule type" value="Genomic_DNA"/>
</dbReference>
<dbReference type="GO" id="GO:0016491">
    <property type="term" value="F:oxidoreductase activity"/>
    <property type="evidence" value="ECO:0007669"/>
    <property type="project" value="UniProtKB-KW"/>
</dbReference>
<evidence type="ECO:0000256" key="2">
    <source>
        <dbReference type="ARBA" id="ARBA00023604"/>
    </source>
</evidence>
<dbReference type="EMBL" id="LKMD01000102">
    <property type="protein sequence ID" value="PIA98475.1"/>
    <property type="molecule type" value="Genomic_DNA"/>
</dbReference>
<dbReference type="AlphaFoldDB" id="A0A2G5I0Y8"/>